<dbReference type="Proteomes" id="UP000596827">
    <property type="component" value="Unassembled WGS sequence"/>
</dbReference>
<comment type="caution">
    <text evidence="1">The sequence shown here is derived from an EMBL/GenBank/DDBJ whole genome shotgun (WGS) entry which is preliminary data.</text>
</comment>
<proteinExistence type="predicted"/>
<dbReference type="EMBL" id="JACORU010000013">
    <property type="protein sequence ID" value="MBC5767893.1"/>
    <property type="molecule type" value="Genomic_DNA"/>
</dbReference>
<dbReference type="RefSeq" id="WP_187084379.1">
    <property type="nucleotide sequence ID" value="NZ_JACORU010000013.1"/>
</dbReference>
<dbReference type="AlphaFoldDB" id="A0A923ME96"/>
<reference evidence="1" key="1">
    <citation type="submission" date="2020-08" db="EMBL/GenBank/DDBJ databases">
        <title>Ramlibacter sp. GTP1 16S ribosomal RNA gene genome sequencing and assembly.</title>
        <authorList>
            <person name="Kang M."/>
        </authorList>
    </citation>
    <scope>NUCLEOTIDE SEQUENCE</scope>
    <source>
        <strain evidence="1">GTP1</strain>
    </source>
</reference>
<keyword evidence="2" id="KW-1185">Reference proteome</keyword>
<evidence type="ECO:0000313" key="1">
    <source>
        <dbReference type="EMBL" id="MBC5767893.1"/>
    </source>
</evidence>
<sequence>MPPNPTLTTLAEASRALWLATLSLMTAFMQMQAPAHRYLLASRIARNLRMLGQQECFSQDCRDRFARLCTRWEGQARRFKPA</sequence>
<name>A0A923ME96_9BURK</name>
<gene>
    <name evidence="1" type="ORF">H8R02_25750</name>
</gene>
<protein>
    <submittedName>
        <fullName evidence="1">Uncharacterized protein</fullName>
    </submittedName>
</protein>
<accession>A0A923ME96</accession>
<evidence type="ECO:0000313" key="2">
    <source>
        <dbReference type="Proteomes" id="UP000596827"/>
    </source>
</evidence>
<organism evidence="1 2">
    <name type="scientific">Ramlibacter albus</name>
    <dbReference type="NCBI Taxonomy" id="2079448"/>
    <lineage>
        <taxon>Bacteria</taxon>
        <taxon>Pseudomonadati</taxon>
        <taxon>Pseudomonadota</taxon>
        <taxon>Betaproteobacteria</taxon>
        <taxon>Burkholderiales</taxon>
        <taxon>Comamonadaceae</taxon>
        <taxon>Ramlibacter</taxon>
    </lineage>
</organism>